<reference evidence="2 3" key="1">
    <citation type="submission" date="2018-08" db="EMBL/GenBank/DDBJ databases">
        <title>A genome reference for cultivated species of the human gut microbiota.</title>
        <authorList>
            <person name="Zou Y."/>
            <person name="Xue W."/>
            <person name="Luo G."/>
        </authorList>
    </citation>
    <scope>NUCLEOTIDE SEQUENCE [LARGE SCALE GENOMIC DNA]</scope>
    <source>
        <strain evidence="2 3">OF01-2LB</strain>
    </source>
</reference>
<feature type="chain" id="PRO_5017700312" description="Lipoprotein" evidence="1">
    <location>
        <begin position="24"/>
        <end position="147"/>
    </location>
</feature>
<feature type="signal peptide" evidence="1">
    <location>
        <begin position="1"/>
        <end position="23"/>
    </location>
</feature>
<dbReference type="AlphaFoldDB" id="A0A3E2VVH8"/>
<dbReference type="PROSITE" id="PS51257">
    <property type="entry name" value="PROKAR_LIPOPROTEIN"/>
    <property type="match status" value="1"/>
</dbReference>
<dbReference type="Proteomes" id="UP000260025">
    <property type="component" value="Unassembled WGS sequence"/>
</dbReference>
<name>A0A3E2VVH8_CLOIN</name>
<evidence type="ECO:0000313" key="3">
    <source>
        <dbReference type="Proteomes" id="UP000260025"/>
    </source>
</evidence>
<proteinExistence type="predicted"/>
<dbReference type="OrthoDB" id="9932358at2"/>
<keyword evidence="1" id="KW-0732">Signal</keyword>
<evidence type="ECO:0008006" key="4">
    <source>
        <dbReference type="Google" id="ProtNLM"/>
    </source>
</evidence>
<evidence type="ECO:0000313" key="2">
    <source>
        <dbReference type="EMBL" id="RGC14725.1"/>
    </source>
</evidence>
<comment type="caution">
    <text evidence="2">The sequence shown here is derived from an EMBL/GenBank/DDBJ whole genome shotgun (WGS) entry which is preliminary data.</text>
</comment>
<protein>
    <recommendedName>
        <fullName evidence="4">Lipoprotein</fullName>
    </recommendedName>
</protein>
<accession>A0A3E2VVH8</accession>
<dbReference type="EMBL" id="QVEV01000018">
    <property type="protein sequence ID" value="RGC14725.1"/>
    <property type="molecule type" value="Genomic_DNA"/>
</dbReference>
<organism evidence="2 3">
    <name type="scientific">Clostridium innocuum</name>
    <dbReference type="NCBI Taxonomy" id="1522"/>
    <lineage>
        <taxon>Bacteria</taxon>
        <taxon>Bacillati</taxon>
        <taxon>Bacillota</taxon>
        <taxon>Clostridia</taxon>
        <taxon>Eubacteriales</taxon>
        <taxon>Clostridiaceae</taxon>
        <taxon>Clostridium</taxon>
    </lineage>
</organism>
<evidence type="ECO:0000256" key="1">
    <source>
        <dbReference type="SAM" id="SignalP"/>
    </source>
</evidence>
<sequence length="147" mass="16302">MKKILLLCLAFLCLGSFTGCRKAENKAIAADQEQILEESEFSKLLKDDKILKVSSMDTDITVKLASVPEDLIVMGELLNAAGEPQYDQAVKISFQKKDGDIVFQSEALLLSAVSSDSDILKKSLLAYRIHSDSENIDWHLLVQLQDV</sequence>
<dbReference type="RefSeq" id="WP_117443489.1">
    <property type="nucleotide sequence ID" value="NZ_JAJFEN010000004.1"/>
</dbReference>
<gene>
    <name evidence="2" type="ORF">DXA38_12645</name>
</gene>